<protein>
    <submittedName>
        <fullName evidence="2">G-type lectin S-receptor-like serine/threonine-protein kinase LECRK2</fullName>
    </submittedName>
</protein>
<dbReference type="EMBL" id="QZWG01000011">
    <property type="protein sequence ID" value="RZB78172.1"/>
    <property type="molecule type" value="Genomic_DNA"/>
</dbReference>
<evidence type="ECO:0000313" key="2">
    <source>
        <dbReference type="EMBL" id="RZB78172.1"/>
    </source>
</evidence>
<keyword evidence="2" id="KW-0418">Kinase</keyword>
<sequence length="272" mass="30935">MELCVFNDLGLGGRFQLYFQNGVLLLSPLSWPTQLRNRYYYRIDASHSPSRLVFDELGNIYVETVNGTRIQPQGPTWGNSSLDPKGYYYRATLEFNGVFTQYAHPRSNNAYQGWTIMRFVPDNICTAIFNDNGSSSCGYNSYCSTENNRLYRLIRGTRGYVAPKWFKNIAVTVKVDVCSFGVMLLEIICCTRSALMVDSGEEEKAILTDWACDCHMEGRIDALVENNEEALSDNGRLQKWVKIALRCIHEQPEMGTTMGMVMQMLEGFVQVP</sequence>
<dbReference type="InterPro" id="IPR011009">
    <property type="entry name" value="Kinase-like_dom_sf"/>
</dbReference>
<accession>A0A445HWY5</accession>
<organism evidence="2 3">
    <name type="scientific">Glycine soja</name>
    <name type="common">Wild soybean</name>
    <dbReference type="NCBI Taxonomy" id="3848"/>
    <lineage>
        <taxon>Eukaryota</taxon>
        <taxon>Viridiplantae</taxon>
        <taxon>Streptophyta</taxon>
        <taxon>Embryophyta</taxon>
        <taxon>Tracheophyta</taxon>
        <taxon>Spermatophyta</taxon>
        <taxon>Magnoliopsida</taxon>
        <taxon>eudicotyledons</taxon>
        <taxon>Gunneridae</taxon>
        <taxon>Pentapetalae</taxon>
        <taxon>rosids</taxon>
        <taxon>fabids</taxon>
        <taxon>Fabales</taxon>
        <taxon>Fabaceae</taxon>
        <taxon>Papilionoideae</taxon>
        <taxon>50 kb inversion clade</taxon>
        <taxon>NPAAA clade</taxon>
        <taxon>indigoferoid/millettioid clade</taxon>
        <taxon>Phaseoleae</taxon>
        <taxon>Glycine</taxon>
        <taxon>Glycine subgen. Soja</taxon>
    </lineage>
</organism>
<dbReference type="PANTHER" id="PTHR47976:SF56">
    <property type="entry name" value="RECEPTOR-LIKE SERINE_THREONINE-PROTEIN KINASE"/>
    <property type="match status" value="1"/>
</dbReference>
<dbReference type="SUPFAM" id="SSF56112">
    <property type="entry name" value="Protein kinase-like (PK-like)"/>
    <property type="match status" value="1"/>
</dbReference>
<keyword evidence="3" id="KW-1185">Reference proteome</keyword>
<dbReference type="GO" id="GO:0016301">
    <property type="term" value="F:kinase activity"/>
    <property type="evidence" value="ECO:0007669"/>
    <property type="project" value="UniProtKB-KW"/>
</dbReference>
<comment type="caution">
    <text evidence="2">The sequence shown here is derived from an EMBL/GenBank/DDBJ whole genome shotgun (WGS) entry which is preliminary data.</text>
</comment>
<evidence type="ECO:0000313" key="3">
    <source>
        <dbReference type="Proteomes" id="UP000289340"/>
    </source>
</evidence>
<dbReference type="GO" id="GO:0030246">
    <property type="term" value="F:carbohydrate binding"/>
    <property type="evidence" value="ECO:0007669"/>
    <property type="project" value="UniProtKB-KW"/>
</dbReference>
<keyword evidence="2" id="KW-0430">Lectin</keyword>
<reference evidence="2 3" key="1">
    <citation type="submission" date="2018-09" db="EMBL/GenBank/DDBJ databases">
        <title>A high-quality reference genome of wild soybean provides a powerful tool to mine soybean genomes.</title>
        <authorList>
            <person name="Xie M."/>
            <person name="Chung C.Y.L."/>
            <person name="Li M.-W."/>
            <person name="Wong F.-L."/>
            <person name="Chan T.-F."/>
            <person name="Lam H.-M."/>
        </authorList>
    </citation>
    <scope>NUCLEOTIDE SEQUENCE [LARGE SCALE GENOMIC DNA]</scope>
    <source>
        <strain evidence="3">cv. W05</strain>
        <tissue evidence="2">Hypocotyl of etiolated seedlings</tissue>
    </source>
</reference>
<gene>
    <name evidence="2" type="ORF">D0Y65_028883</name>
</gene>
<proteinExistence type="predicted"/>
<keyword evidence="2" id="KW-0808">Transferase</keyword>
<dbReference type="PANTHER" id="PTHR47976">
    <property type="entry name" value="G-TYPE LECTIN S-RECEPTOR-LIKE SERINE/THREONINE-PROTEIN KINASE SD2-5"/>
    <property type="match status" value="1"/>
</dbReference>
<dbReference type="AlphaFoldDB" id="A0A445HWY5"/>
<keyword evidence="2" id="KW-0675">Receptor</keyword>
<dbReference type="Proteomes" id="UP000289340">
    <property type="component" value="Chromosome 11"/>
</dbReference>
<keyword evidence="1" id="KW-0732">Signal</keyword>
<name>A0A445HWY5_GLYSO</name>
<evidence type="ECO:0000256" key="1">
    <source>
        <dbReference type="ARBA" id="ARBA00022729"/>
    </source>
</evidence>
<dbReference type="InterPro" id="IPR051343">
    <property type="entry name" value="G-type_lectin_kinases/EP1-like"/>
</dbReference>
<dbReference type="Gene3D" id="1.10.510.10">
    <property type="entry name" value="Transferase(Phosphotransferase) domain 1"/>
    <property type="match status" value="1"/>
</dbReference>